<dbReference type="InterPro" id="IPR050100">
    <property type="entry name" value="TRAFAC_GTPase_members"/>
</dbReference>
<comment type="caution">
    <text evidence="8">The sequence shown here is derived from an EMBL/GenBank/DDBJ whole genome shotgun (WGS) entry which is preliminary data.</text>
</comment>
<evidence type="ECO:0000256" key="5">
    <source>
        <dbReference type="ARBA" id="ARBA00022840"/>
    </source>
</evidence>
<dbReference type="Gene3D" id="2.40.30.10">
    <property type="entry name" value="Translation factors"/>
    <property type="match status" value="2"/>
</dbReference>
<dbReference type="InterPro" id="IPR000795">
    <property type="entry name" value="T_Tr_GTP-bd_dom"/>
</dbReference>
<keyword evidence="3 8" id="KW-0548">Nucleotidyltransferase</keyword>
<dbReference type="EC" id="2.7.7.4" evidence="1"/>
<dbReference type="AlphaFoldDB" id="A0A7Y9LTX2"/>
<dbReference type="Proteomes" id="UP000521748">
    <property type="component" value="Unassembled WGS sequence"/>
</dbReference>
<gene>
    <name evidence="8" type="ORF">FHU41_001725</name>
</gene>
<dbReference type="FunFam" id="3.40.50.300:FF:000119">
    <property type="entry name" value="Sulfate adenylyltransferase subunit 1"/>
    <property type="match status" value="1"/>
</dbReference>
<dbReference type="Pfam" id="PF00009">
    <property type="entry name" value="GTP_EFTU"/>
    <property type="match status" value="1"/>
</dbReference>
<evidence type="ECO:0000256" key="6">
    <source>
        <dbReference type="ARBA" id="ARBA00023134"/>
    </source>
</evidence>
<evidence type="ECO:0000256" key="3">
    <source>
        <dbReference type="ARBA" id="ARBA00022695"/>
    </source>
</evidence>
<dbReference type="SUPFAM" id="SSF50465">
    <property type="entry name" value="EF-Tu/eEF-1alpha/eIF2-gamma C-terminal domain"/>
    <property type="match status" value="1"/>
</dbReference>
<dbReference type="GO" id="GO:0006790">
    <property type="term" value="P:sulfur compound metabolic process"/>
    <property type="evidence" value="ECO:0007669"/>
    <property type="project" value="InterPro"/>
</dbReference>
<dbReference type="InterPro" id="IPR009001">
    <property type="entry name" value="Transl_elong_EF1A/Init_IF2_C"/>
</dbReference>
<sequence>MSISLDDLSAAAPEGAEAGTLFRFATAGSVDDGKSTLVGRLLHDSKAILADTLDAVARTSAERGFGGEAGGVDLALLTDGLRAEREQGITIDVAYRYFATDRRSFILADCPGHVQYTKNTVTGASTADAVVVLIDARKGVLEQTRRHLSVLQLLRVPHVIVAVNKIDLVSFSEEVFSSIAEDVLTVASSVGLAAPIVVPVSALEGDNVVELSERTPWYSGPSLLGVLESLPSTDELESLSETPEPFRFPVQLVLRPQGGLAPGLPGEDFRDYRGYAGQIASGSVAVGDSVTVLPTGRSTSVTGLDGPGGVPLSVATAPQSVVLRLADELDVARGELIAAAGTVREVSQDLYSSLCWLSPKPLREGSKVLVKHGTRTVQALVRAIGGKLDLDSFSLEPASSLELNDIGAVQLRLASALPLEPYALHRRTGAFLVIDPVDGNTLAAGMVAEHPGDSEDERYVI</sequence>
<dbReference type="CDD" id="cd03695">
    <property type="entry name" value="CysN_NodQ_II"/>
    <property type="match status" value="1"/>
</dbReference>
<dbReference type="GO" id="GO:0004781">
    <property type="term" value="F:sulfate adenylyltransferase (ATP) activity"/>
    <property type="evidence" value="ECO:0007669"/>
    <property type="project" value="UniProtKB-EC"/>
</dbReference>
<dbReference type="InterPro" id="IPR011779">
    <property type="entry name" value="SO4_adenylTrfase_lsu"/>
</dbReference>
<keyword evidence="9" id="KW-1185">Reference proteome</keyword>
<keyword evidence="2 8" id="KW-0808">Transferase</keyword>
<dbReference type="InterPro" id="IPR031157">
    <property type="entry name" value="G_TR_CS"/>
</dbReference>
<evidence type="ECO:0000313" key="8">
    <source>
        <dbReference type="EMBL" id="NYE95475.1"/>
    </source>
</evidence>
<dbReference type="InterPro" id="IPR044138">
    <property type="entry name" value="CysN_II"/>
</dbReference>
<evidence type="ECO:0000256" key="2">
    <source>
        <dbReference type="ARBA" id="ARBA00022679"/>
    </source>
</evidence>
<dbReference type="EMBL" id="JACBYQ010000002">
    <property type="protein sequence ID" value="NYE95475.1"/>
    <property type="molecule type" value="Genomic_DNA"/>
</dbReference>
<organism evidence="8 9">
    <name type="scientific">Psychromicrobium silvestre</name>
    <dbReference type="NCBI Taxonomy" id="1645614"/>
    <lineage>
        <taxon>Bacteria</taxon>
        <taxon>Bacillati</taxon>
        <taxon>Actinomycetota</taxon>
        <taxon>Actinomycetes</taxon>
        <taxon>Micrococcales</taxon>
        <taxon>Micrococcaceae</taxon>
        <taxon>Psychromicrobium</taxon>
    </lineage>
</organism>
<dbReference type="SUPFAM" id="SSF52540">
    <property type="entry name" value="P-loop containing nucleoside triphosphate hydrolases"/>
    <property type="match status" value="1"/>
</dbReference>
<dbReference type="NCBIfam" id="TIGR02034">
    <property type="entry name" value="CysN"/>
    <property type="match status" value="1"/>
</dbReference>
<dbReference type="CDD" id="cd04095">
    <property type="entry name" value="CysN_NoDQ_III"/>
    <property type="match status" value="1"/>
</dbReference>
<dbReference type="PROSITE" id="PS00301">
    <property type="entry name" value="G_TR_1"/>
    <property type="match status" value="1"/>
</dbReference>
<dbReference type="Pfam" id="PF22594">
    <property type="entry name" value="GTP-eEF1A_C"/>
    <property type="match status" value="1"/>
</dbReference>
<dbReference type="CDD" id="cd04166">
    <property type="entry name" value="CysN_ATPS"/>
    <property type="match status" value="1"/>
</dbReference>
<dbReference type="InterPro" id="IPR044139">
    <property type="entry name" value="CysN_NoDQ_III"/>
</dbReference>
<dbReference type="RefSeq" id="WP_179389252.1">
    <property type="nucleotide sequence ID" value="NZ_JACBYQ010000002.1"/>
</dbReference>
<dbReference type="InterPro" id="IPR027417">
    <property type="entry name" value="P-loop_NTPase"/>
</dbReference>
<dbReference type="GO" id="GO:0005525">
    <property type="term" value="F:GTP binding"/>
    <property type="evidence" value="ECO:0007669"/>
    <property type="project" value="UniProtKB-KW"/>
</dbReference>
<dbReference type="InterPro" id="IPR009000">
    <property type="entry name" value="Transl_B-barrel_sf"/>
</dbReference>
<dbReference type="InterPro" id="IPR041757">
    <property type="entry name" value="CysN_GTP-bd"/>
</dbReference>
<dbReference type="GO" id="GO:0005524">
    <property type="term" value="F:ATP binding"/>
    <property type="evidence" value="ECO:0007669"/>
    <property type="project" value="UniProtKB-KW"/>
</dbReference>
<protein>
    <recommendedName>
        <fullName evidence="1">sulfate adenylyltransferase</fullName>
        <ecNumber evidence="1">2.7.7.4</ecNumber>
    </recommendedName>
</protein>
<dbReference type="SUPFAM" id="SSF50447">
    <property type="entry name" value="Translation proteins"/>
    <property type="match status" value="1"/>
</dbReference>
<keyword evidence="4" id="KW-0547">Nucleotide-binding</keyword>
<proteinExistence type="predicted"/>
<keyword evidence="5" id="KW-0067">ATP-binding</keyword>
<evidence type="ECO:0000256" key="1">
    <source>
        <dbReference type="ARBA" id="ARBA00012391"/>
    </source>
</evidence>
<accession>A0A7Y9LTX2</accession>
<keyword evidence="6" id="KW-0342">GTP-binding</keyword>
<dbReference type="InterPro" id="IPR054696">
    <property type="entry name" value="GTP-eEF1A_C"/>
</dbReference>
<dbReference type="PRINTS" id="PR00315">
    <property type="entry name" value="ELONGATNFCT"/>
</dbReference>
<reference evidence="8 9" key="1">
    <citation type="submission" date="2020-07" db="EMBL/GenBank/DDBJ databases">
        <title>Sequencing the genomes of 1000 actinobacteria strains.</title>
        <authorList>
            <person name="Klenk H.-P."/>
        </authorList>
    </citation>
    <scope>NUCLEOTIDE SEQUENCE [LARGE SCALE GENOMIC DNA]</scope>
    <source>
        <strain evidence="8 9">DSM 102047</strain>
    </source>
</reference>
<evidence type="ECO:0000313" key="9">
    <source>
        <dbReference type="Proteomes" id="UP000521748"/>
    </source>
</evidence>
<feature type="domain" description="Tr-type G" evidence="7">
    <location>
        <begin position="19"/>
        <end position="235"/>
    </location>
</feature>
<name>A0A7Y9LTX2_9MICC</name>
<dbReference type="PROSITE" id="PS51722">
    <property type="entry name" value="G_TR_2"/>
    <property type="match status" value="1"/>
</dbReference>
<dbReference type="GO" id="GO:0003924">
    <property type="term" value="F:GTPase activity"/>
    <property type="evidence" value="ECO:0007669"/>
    <property type="project" value="InterPro"/>
</dbReference>
<dbReference type="Gene3D" id="3.40.50.300">
    <property type="entry name" value="P-loop containing nucleotide triphosphate hydrolases"/>
    <property type="match status" value="1"/>
</dbReference>
<dbReference type="PANTHER" id="PTHR23115">
    <property type="entry name" value="TRANSLATION FACTOR"/>
    <property type="match status" value="1"/>
</dbReference>
<evidence type="ECO:0000259" key="7">
    <source>
        <dbReference type="PROSITE" id="PS51722"/>
    </source>
</evidence>
<evidence type="ECO:0000256" key="4">
    <source>
        <dbReference type="ARBA" id="ARBA00022741"/>
    </source>
</evidence>